<dbReference type="SUPFAM" id="SSF54593">
    <property type="entry name" value="Glyoxalase/Bleomycin resistance protein/Dihydroxybiphenyl dioxygenase"/>
    <property type="match status" value="1"/>
</dbReference>
<name>A0A085VA89_PSESX</name>
<evidence type="ECO:0000313" key="2">
    <source>
        <dbReference type="EMBL" id="KFE52352.1"/>
    </source>
</evidence>
<evidence type="ECO:0000259" key="1">
    <source>
        <dbReference type="PROSITE" id="PS51819"/>
    </source>
</evidence>
<dbReference type="EMBL" id="JPQT01000097">
    <property type="protein sequence ID" value="KFE52352.1"/>
    <property type="molecule type" value="Genomic_DNA"/>
</dbReference>
<gene>
    <name evidence="2" type="ORF">IV02_07865</name>
</gene>
<sequence length="154" mass="17025">MNVQAIPEGYHSLTVYLGVKEAAHAIEFYKKAFGATEDFRLDTPDGRVGHAALRIGSSMLMLSEPCEQGALGSPDKTAKPPFGLHLYVDDADAVYQRALDAGAESLMPVADMFYGDRTGTLKDPYGHCWFIATHKQDLTPDEIRKRAQEMFKQS</sequence>
<dbReference type="InterPro" id="IPR004360">
    <property type="entry name" value="Glyas_Fos-R_dOase_dom"/>
</dbReference>
<dbReference type="Proteomes" id="UP000028643">
    <property type="component" value="Unassembled WGS sequence"/>
</dbReference>
<dbReference type="PATRIC" id="fig|317.174.peg.1603"/>
<accession>A0A085VA89</accession>
<dbReference type="Gene3D" id="3.30.720.120">
    <property type="match status" value="1"/>
</dbReference>
<dbReference type="InterPro" id="IPR029068">
    <property type="entry name" value="Glyas_Bleomycin-R_OHBP_Dase"/>
</dbReference>
<evidence type="ECO:0000313" key="3">
    <source>
        <dbReference type="Proteomes" id="UP000028643"/>
    </source>
</evidence>
<dbReference type="CDD" id="cd07246">
    <property type="entry name" value="VOC_like"/>
    <property type="match status" value="1"/>
</dbReference>
<organism evidence="2 3">
    <name type="scientific">Pseudomonas syringae</name>
    <dbReference type="NCBI Taxonomy" id="317"/>
    <lineage>
        <taxon>Bacteria</taxon>
        <taxon>Pseudomonadati</taxon>
        <taxon>Pseudomonadota</taxon>
        <taxon>Gammaproteobacteria</taxon>
        <taxon>Pseudomonadales</taxon>
        <taxon>Pseudomonadaceae</taxon>
        <taxon>Pseudomonas</taxon>
    </lineage>
</organism>
<dbReference type="Pfam" id="PF00903">
    <property type="entry name" value="Glyoxalase"/>
    <property type="match status" value="1"/>
</dbReference>
<feature type="domain" description="VOC" evidence="1">
    <location>
        <begin position="9"/>
        <end position="134"/>
    </location>
</feature>
<comment type="caution">
    <text evidence="2">The sequence shown here is derived from an EMBL/GenBank/DDBJ whole genome shotgun (WGS) entry which is preliminary data.</text>
</comment>
<dbReference type="AlphaFoldDB" id="A0A085VA89"/>
<dbReference type="PANTHER" id="PTHR34109">
    <property type="entry name" value="BNAUNNG04460D PROTEIN-RELATED"/>
    <property type="match status" value="1"/>
</dbReference>
<dbReference type="Gene3D" id="3.30.720.110">
    <property type="match status" value="1"/>
</dbReference>
<reference evidence="2 3" key="1">
    <citation type="submission" date="2014-07" db="EMBL/GenBank/DDBJ databases">
        <title>Draft Genome Sequences of Environmental Pseudomonas syringae strains.</title>
        <authorList>
            <person name="Baltrus D.A."/>
            <person name="Berge O."/>
            <person name="Morris C."/>
        </authorList>
    </citation>
    <scope>NUCLEOTIDE SEQUENCE [LARGE SCALE GENOMIC DNA]</scope>
    <source>
        <strain evidence="2 3">CEB003</strain>
    </source>
</reference>
<dbReference type="InterPro" id="IPR037523">
    <property type="entry name" value="VOC_core"/>
</dbReference>
<proteinExistence type="predicted"/>
<dbReference type="PROSITE" id="PS51819">
    <property type="entry name" value="VOC"/>
    <property type="match status" value="1"/>
</dbReference>
<protein>
    <submittedName>
        <fullName evidence="2">Glyoxalase</fullName>
    </submittedName>
</protein>
<dbReference type="PANTHER" id="PTHR34109:SF1">
    <property type="entry name" value="VOC DOMAIN-CONTAINING PROTEIN"/>
    <property type="match status" value="1"/>
</dbReference>
<dbReference type="RefSeq" id="WP_047573507.1">
    <property type="nucleotide sequence ID" value="NZ_JPQT01000097.1"/>
</dbReference>